<organism evidence="3 4">
    <name type="scientific">Pilimelia columellifera subsp. columellifera</name>
    <dbReference type="NCBI Taxonomy" id="706583"/>
    <lineage>
        <taxon>Bacteria</taxon>
        <taxon>Bacillati</taxon>
        <taxon>Actinomycetota</taxon>
        <taxon>Actinomycetes</taxon>
        <taxon>Micromonosporales</taxon>
        <taxon>Micromonosporaceae</taxon>
        <taxon>Pilimelia</taxon>
    </lineage>
</organism>
<comment type="caution">
    <text evidence="3">The sequence shown here is derived from an EMBL/GenBank/DDBJ whole genome shotgun (WGS) entry which is preliminary data.</text>
</comment>
<proteinExistence type="predicted"/>
<feature type="region of interest" description="Disordered" evidence="1">
    <location>
        <begin position="1"/>
        <end position="22"/>
    </location>
</feature>
<accession>A0ABN3NFI6</accession>
<keyword evidence="2" id="KW-0472">Membrane</keyword>
<evidence type="ECO:0000256" key="1">
    <source>
        <dbReference type="SAM" id="MobiDB-lite"/>
    </source>
</evidence>
<dbReference type="RefSeq" id="WP_344171193.1">
    <property type="nucleotide sequence ID" value="NZ_BAAARY010000006.1"/>
</dbReference>
<dbReference type="Proteomes" id="UP001499978">
    <property type="component" value="Unassembled WGS sequence"/>
</dbReference>
<feature type="transmembrane region" description="Helical" evidence="2">
    <location>
        <begin position="29"/>
        <end position="48"/>
    </location>
</feature>
<feature type="compositionally biased region" description="Acidic residues" evidence="1">
    <location>
        <begin position="1"/>
        <end position="11"/>
    </location>
</feature>
<evidence type="ECO:0000256" key="2">
    <source>
        <dbReference type="SAM" id="Phobius"/>
    </source>
</evidence>
<keyword evidence="2" id="KW-0812">Transmembrane</keyword>
<reference evidence="3 4" key="1">
    <citation type="journal article" date="2019" name="Int. J. Syst. Evol. Microbiol.">
        <title>The Global Catalogue of Microorganisms (GCM) 10K type strain sequencing project: providing services to taxonomists for standard genome sequencing and annotation.</title>
        <authorList>
            <consortium name="The Broad Institute Genomics Platform"/>
            <consortium name="The Broad Institute Genome Sequencing Center for Infectious Disease"/>
            <person name="Wu L."/>
            <person name="Ma J."/>
        </authorList>
    </citation>
    <scope>NUCLEOTIDE SEQUENCE [LARGE SCALE GENOMIC DNA]</scope>
    <source>
        <strain evidence="3 4">JCM 3367</strain>
    </source>
</reference>
<protein>
    <submittedName>
        <fullName evidence="3">Uncharacterized protein</fullName>
    </submittedName>
</protein>
<evidence type="ECO:0000313" key="3">
    <source>
        <dbReference type="EMBL" id="GAA2520879.1"/>
    </source>
</evidence>
<sequence>MTTDPATDEPGEGTPPARRTGWRRLLPPWSPGVLVLVLALFAVGLLLFPNLRQPATTEPQPLAAAWPKAVVGSVPAAMPDGPAYDPLYVLTPTVSAGTAPTPDGAASRLVVWDTASVPRVLKTLPLADDPLFAGVTASGDTLLWAETISGGGGSAISELWSADWRRDVPPRRLTTATGALAFFNSQHDLTVAENRVHWVALGAGETPVTEIRSTPLTGGAVAIQKLAGQWALSAWPWLVSAVSASTGEAQLHNLVENRQIRVPSSASELVTCSPAWCRVQVVGADGPTQLDLMRVDGSQRRRVAGPGATAAITDVAVLDRYEVLTRVGGQGAVDSQQDLLLYDAAGRRTVEVARGVGMVNSRGGWLWWSTGQDDTTAWRLLDLRSLR</sequence>
<name>A0ABN3NFI6_9ACTN</name>
<keyword evidence="2" id="KW-1133">Transmembrane helix</keyword>
<keyword evidence="4" id="KW-1185">Reference proteome</keyword>
<dbReference type="EMBL" id="BAAARY010000006">
    <property type="protein sequence ID" value="GAA2520879.1"/>
    <property type="molecule type" value="Genomic_DNA"/>
</dbReference>
<evidence type="ECO:0000313" key="4">
    <source>
        <dbReference type="Proteomes" id="UP001499978"/>
    </source>
</evidence>
<gene>
    <name evidence="3" type="ORF">GCM10010201_18130</name>
</gene>